<sequence length="108" mass="12438">MEHSKIIFINNNSILIDENTELVIIKYTKDNIYNMSSVNDFNENITERVRLTQPLTTKIASLSNESLSLKITEILHNTDFFYVYNNPNKIFSTSAIFAIEDITKGKCN</sequence>
<protein>
    <submittedName>
        <fullName evidence="1">Uncharacterized protein</fullName>
    </submittedName>
</protein>
<comment type="caution">
    <text evidence="1">The sequence shown here is derived from an EMBL/GenBank/DDBJ whole genome shotgun (WGS) entry which is preliminary data.</text>
</comment>
<evidence type="ECO:0000313" key="1">
    <source>
        <dbReference type="EMBL" id="MQR26992.1"/>
    </source>
</evidence>
<reference evidence="1 2" key="1">
    <citation type="submission" date="2019-10" db="EMBL/GenBank/DDBJ databases">
        <title>WGS of Leuconostoc mesenteroides.</title>
        <authorList>
            <person name="Melo Bolivar J."/>
            <person name="Marino-Ramirez L."/>
            <person name="Villamil Diaz L.M."/>
        </authorList>
    </citation>
    <scope>NUCLEOTIDE SEQUENCE [LARGE SCALE GENOMIC DNA]</scope>
    <source>
        <strain evidence="1 2">M11</strain>
    </source>
</reference>
<accession>A0A843YWY2</accession>
<dbReference type="AlphaFoldDB" id="A0A843YWY2"/>
<evidence type="ECO:0000313" key="2">
    <source>
        <dbReference type="Proteomes" id="UP000469952"/>
    </source>
</evidence>
<proteinExistence type="predicted"/>
<name>A0A843YWY2_LEUME</name>
<dbReference type="RefSeq" id="WP_059442554.1">
    <property type="nucleotide sequence ID" value="NZ_BCMP01000039.1"/>
</dbReference>
<organism evidence="1 2">
    <name type="scientific">Leuconostoc mesenteroides</name>
    <dbReference type="NCBI Taxonomy" id="1245"/>
    <lineage>
        <taxon>Bacteria</taxon>
        <taxon>Bacillati</taxon>
        <taxon>Bacillota</taxon>
        <taxon>Bacilli</taxon>
        <taxon>Lactobacillales</taxon>
        <taxon>Lactobacillaceae</taxon>
        <taxon>Leuconostoc</taxon>
    </lineage>
</organism>
<dbReference type="EMBL" id="WIPA01000008">
    <property type="protein sequence ID" value="MQR26992.1"/>
    <property type="molecule type" value="Genomic_DNA"/>
</dbReference>
<dbReference type="Proteomes" id="UP000469952">
    <property type="component" value="Unassembled WGS sequence"/>
</dbReference>
<gene>
    <name evidence="1" type="ORF">GFV13_06875</name>
</gene>